<evidence type="ECO:0000256" key="3">
    <source>
        <dbReference type="ARBA" id="ARBA00022692"/>
    </source>
</evidence>
<feature type="transmembrane region" description="Helical" evidence="6">
    <location>
        <begin position="368"/>
        <end position="389"/>
    </location>
</feature>
<accession>A0ABV1FNI3</accession>
<protein>
    <submittedName>
        <fullName evidence="7">MFS transporter</fullName>
    </submittedName>
</protein>
<proteinExistence type="predicted"/>
<feature type="transmembrane region" description="Helical" evidence="6">
    <location>
        <begin position="143"/>
        <end position="166"/>
    </location>
</feature>
<feature type="transmembrane region" description="Helical" evidence="6">
    <location>
        <begin position="73"/>
        <end position="91"/>
    </location>
</feature>
<dbReference type="InterPro" id="IPR036259">
    <property type="entry name" value="MFS_trans_sf"/>
</dbReference>
<dbReference type="PANTHER" id="PTHR12778:SF10">
    <property type="entry name" value="MAJOR FACILITATOR SUPERFAMILY DOMAIN-CONTAINING PROTEIN 3"/>
    <property type="match status" value="1"/>
</dbReference>
<evidence type="ECO:0000256" key="4">
    <source>
        <dbReference type="ARBA" id="ARBA00022989"/>
    </source>
</evidence>
<keyword evidence="8" id="KW-1185">Reference proteome</keyword>
<comment type="caution">
    <text evidence="7">The sequence shown here is derived from an EMBL/GenBank/DDBJ whole genome shotgun (WGS) entry which is preliminary data.</text>
</comment>
<dbReference type="SUPFAM" id="SSF103473">
    <property type="entry name" value="MFS general substrate transporter"/>
    <property type="match status" value="1"/>
</dbReference>
<dbReference type="Gene3D" id="1.20.1250.20">
    <property type="entry name" value="MFS general substrate transporter like domains"/>
    <property type="match status" value="1"/>
</dbReference>
<organism evidence="7 8">
    <name type="scientific">Hallella faecis</name>
    <dbReference type="NCBI Taxonomy" id="2841596"/>
    <lineage>
        <taxon>Bacteria</taxon>
        <taxon>Pseudomonadati</taxon>
        <taxon>Bacteroidota</taxon>
        <taxon>Bacteroidia</taxon>
        <taxon>Bacteroidales</taxon>
        <taxon>Prevotellaceae</taxon>
        <taxon>Hallella</taxon>
    </lineage>
</organism>
<comment type="subcellular location">
    <subcellularLocation>
        <location evidence="1">Membrane</location>
        <topology evidence="1">Multi-pass membrane protein</topology>
    </subcellularLocation>
</comment>
<evidence type="ECO:0000313" key="8">
    <source>
        <dbReference type="Proteomes" id="UP001487296"/>
    </source>
</evidence>
<name>A0ABV1FNI3_9BACT</name>
<keyword evidence="5 6" id="KW-0472">Membrane</keyword>
<dbReference type="InterPro" id="IPR011701">
    <property type="entry name" value="MFS"/>
</dbReference>
<dbReference type="PANTHER" id="PTHR12778">
    <property type="entry name" value="SOLUTE CARRIER FAMILY 33 ACETYL-COA TRANSPORTER -RELATED"/>
    <property type="match status" value="1"/>
</dbReference>
<evidence type="ECO:0000256" key="5">
    <source>
        <dbReference type="ARBA" id="ARBA00023136"/>
    </source>
</evidence>
<feature type="transmembrane region" description="Helical" evidence="6">
    <location>
        <begin position="275"/>
        <end position="297"/>
    </location>
</feature>
<sequence length="426" mass="48059">MNERNVSPWAWIPTVYFAEGLPNVLVMVVSVTMYMQLGMSDTEIGIYTGWLQLPWVLKFIWSPFVDLYRTKRWWVIIMQLLMGASLAGVAFTLNTPLWFQGTMCCFFLMAFLSATHDVAADGYYMLELDEHQQSLFVGIRNTFYRVAVIFGQGVLIALAGVLQRYWSDNKAFTWSLIFYGLAALFIMLWLWHGYILPHAKADAERPSSAHEVLQGLKDTLVTFVTKVPWRSFVFVLLFLLFYRLPEAMLTKMCATFLQRPASEGGLGLSPIEFGIANGTVGLAGLLLGGIVGGWLASRDGLKRWLWPFVCAITLPDAVYVYMSYALPTNLVFISSCLFVEQFGYGLGFTALTLYMLYYSQGKYKTSHYALCTAISFLGLMLPGMASGWLKDLLGYQHFFIAVMLFCIVTFAVTAFIKIDPAFGKKE</sequence>
<dbReference type="Pfam" id="PF07690">
    <property type="entry name" value="MFS_1"/>
    <property type="match status" value="1"/>
</dbReference>
<feature type="transmembrane region" description="Helical" evidence="6">
    <location>
        <begin position="227"/>
        <end position="244"/>
    </location>
</feature>
<dbReference type="RefSeq" id="WP_215758970.1">
    <property type="nucleotide sequence ID" value="NZ_JAHKBE010000004.1"/>
</dbReference>
<evidence type="ECO:0000256" key="1">
    <source>
        <dbReference type="ARBA" id="ARBA00004141"/>
    </source>
</evidence>
<dbReference type="InterPro" id="IPR004752">
    <property type="entry name" value="AmpG_permease/AT-1"/>
</dbReference>
<keyword evidence="2" id="KW-0813">Transport</keyword>
<feature type="transmembrane region" description="Helical" evidence="6">
    <location>
        <begin position="44"/>
        <end position="61"/>
    </location>
</feature>
<evidence type="ECO:0000256" key="2">
    <source>
        <dbReference type="ARBA" id="ARBA00022448"/>
    </source>
</evidence>
<evidence type="ECO:0000256" key="6">
    <source>
        <dbReference type="SAM" id="Phobius"/>
    </source>
</evidence>
<gene>
    <name evidence="7" type="ORF">AAAT34_02735</name>
</gene>
<dbReference type="EMBL" id="JBBNFP010000005">
    <property type="protein sequence ID" value="MEQ2485969.1"/>
    <property type="molecule type" value="Genomic_DNA"/>
</dbReference>
<dbReference type="Proteomes" id="UP001487296">
    <property type="component" value="Unassembled WGS sequence"/>
</dbReference>
<feature type="transmembrane region" description="Helical" evidence="6">
    <location>
        <begin position="304"/>
        <end position="324"/>
    </location>
</feature>
<feature type="transmembrane region" description="Helical" evidence="6">
    <location>
        <begin position="330"/>
        <end position="356"/>
    </location>
</feature>
<keyword evidence="4 6" id="KW-1133">Transmembrane helix</keyword>
<keyword evidence="3 6" id="KW-0812">Transmembrane</keyword>
<feature type="transmembrane region" description="Helical" evidence="6">
    <location>
        <begin position="172"/>
        <end position="191"/>
    </location>
</feature>
<reference evidence="7 8" key="1">
    <citation type="submission" date="2024-04" db="EMBL/GenBank/DDBJ databases">
        <title>Human intestinal bacterial collection.</title>
        <authorList>
            <person name="Pauvert C."/>
            <person name="Hitch T.C.A."/>
            <person name="Clavel T."/>
        </authorList>
    </citation>
    <scope>NUCLEOTIDE SEQUENCE [LARGE SCALE GENOMIC DNA]</scope>
    <source>
        <strain evidence="7 8">CLA-AA-H145</strain>
    </source>
</reference>
<feature type="transmembrane region" description="Helical" evidence="6">
    <location>
        <begin position="20"/>
        <end position="38"/>
    </location>
</feature>
<feature type="transmembrane region" description="Helical" evidence="6">
    <location>
        <begin position="97"/>
        <end position="115"/>
    </location>
</feature>
<feature type="transmembrane region" description="Helical" evidence="6">
    <location>
        <begin position="395"/>
        <end position="416"/>
    </location>
</feature>
<evidence type="ECO:0000313" key="7">
    <source>
        <dbReference type="EMBL" id="MEQ2485969.1"/>
    </source>
</evidence>